<dbReference type="Proteomes" id="UP001196565">
    <property type="component" value="Unassembled WGS sequence"/>
</dbReference>
<dbReference type="Pfam" id="PF01568">
    <property type="entry name" value="Molydop_binding"/>
    <property type="match status" value="1"/>
</dbReference>
<evidence type="ECO:0000259" key="9">
    <source>
        <dbReference type="PROSITE" id="PS51669"/>
    </source>
</evidence>
<organism evidence="10 11">
    <name type="scientific">Roseomonas alba</name>
    <dbReference type="NCBI Taxonomy" id="2846776"/>
    <lineage>
        <taxon>Bacteria</taxon>
        <taxon>Pseudomonadati</taxon>
        <taxon>Pseudomonadota</taxon>
        <taxon>Alphaproteobacteria</taxon>
        <taxon>Acetobacterales</taxon>
        <taxon>Roseomonadaceae</taxon>
        <taxon>Roseomonas</taxon>
    </lineage>
</organism>
<comment type="similarity">
    <text evidence="1">Belongs to the prokaryotic molybdopterin-containing oxidoreductase family.</text>
</comment>
<feature type="domain" description="4Fe-4S Mo/W bis-MGD-type" evidence="9">
    <location>
        <begin position="73"/>
        <end position="159"/>
    </location>
</feature>
<keyword evidence="3" id="KW-0500">Molybdenum</keyword>
<dbReference type="PROSITE" id="PS00551">
    <property type="entry name" value="MOLYBDOPTERIN_PROK_1"/>
    <property type="match status" value="1"/>
</dbReference>
<keyword evidence="7" id="KW-0408">Iron</keyword>
<dbReference type="Pfam" id="PF00384">
    <property type="entry name" value="Molybdopterin"/>
    <property type="match status" value="1"/>
</dbReference>
<dbReference type="SUPFAM" id="SSF53706">
    <property type="entry name" value="Formate dehydrogenase/DMSO reductase, domains 1-3"/>
    <property type="match status" value="1"/>
</dbReference>
<keyword evidence="5" id="KW-0732">Signal</keyword>
<evidence type="ECO:0000313" key="10">
    <source>
        <dbReference type="EMBL" id="MBW6399681.1"/>
    </source>
</evidence>
<dbReference type="InterPro" id="IPR009010">
    <property type="entry name" value="Asp_de-COase-like_dom_sf"/>
</dbReference>
<dbReference type="InterPro" id="IPR006657">
    <property type="entry name" value="MoPterin_dinucl-bd_dom"/>
</dbReference>
<evidence type="ECO:0000256" key="2">
    <source>
        <dbReference type="ARBA" id="ARBA00022485"/>
    </source>
</evidence>
<dbReference type="SUPFAM" id="SSF50692">
    <property type="entry name" value="ADC-like"/>
    <property type="match status" value="1"/>
</dbReference>
<accession>A0ABS7ABM6</accession>
<keyword evidence="4" id="KW-0479">Metal-binding</keyword>
<dbReference type="Gene3D" id="2.40.40.20">
    <property type="match status" value="1"/>
</dbReference>
<evidence type="ECO:0000256" key="8">
    <source>
        <dbReference type="ARBA" id="ARBA00023014"/>
    </source>
</evidence>
<dbReference type="InterPro" id="IPR006656">
    <property type="entry name" value="Mopterin_OxRdtase"/>
</dbReference>
<dbReference type="Gene3D" id="3.40.228.10">
    <property type="entry name" value="Dimethylsulfoxide Reductase, domain 2"/>
    <property type="match status" value="1"/>
</dbReference>
<evidence type="ECO:0000256" key="7">
    <source>
        <dbReference type="ARBA" id="ARBA00023004"/>
    </source>
</evidence>
<dbReference type="SMART" id="SM00926">
    <property type="entry name" value="Molybdop_Fe4S4"/>
    <property type="match status" value="1"/>
</dbReference>
<dbReference type="Gene3D" id="3.40.50.740">
    <property type="match status" value="1"/>
</dbReference>
<dbReference type="RefSeq" id="WP_219764286.1">
    <property type="nucleotide sequence ID" value="NZ_JAHYBZ010000006.1"/>
</dbReference>
<keyword evidence="2" id="KW-0004">4Fe-4S</keyword>
<sequence>MSLDRRDVVKIGVAGAGLAAFGLGFEETGRKVVEGVAESIARPARAANINGHSLAPECVVDPATGAITPNPAQYVANTVCLGCTTLCGVRVRVDRETGHALRVVGNPYSPLSAEPVLPMQTSIREALVHLSRHDEEGLAGRATACGRGSAVLTQLTSPSRITTALKRVGPRGAGQWQSISLEQLIQEVVEGGNLFGEGEVKGLRALKGNEPMDPARPDLGPKSNQVAVLSSVNDGREDLMRRLFNKGIGTINFVGHGSYCGGSYRAGSGAAFGNKATMPHAKPDMPNAEFVIFCGTAPANAGNPFKRQGWQLAAARSQGKLDYVVIDPLLGHSDSEAARHRGRWIPIKPSTDAALAMAMMRWMFENDRIDAKFLAQPNARAAEAAGETCFTNATHLIVTQEGHERNGRFLRASDIGLPFEEPRYGAKDAFIVRDAESGAFRAHDAGTAAATLFVEEEVNGIAAKSALALLRASANDKPIADYAAICGIPQQTIIDLAREFTSHGKRAAVNSHGGTMAGNGFSNAFSLVTLNTLIGNLHHKGGTIMGGGMFVDAGPGPRYNLATFEGEVTPRGLMLGRNNLPYERSSEFAAKRAAGKNPYPADAPWYMVAPQLSTEFFTAVDSGYPYRLGALILWNSNPIYGIPGMPAKAASTLGDTSKLPLLIGIDPFINESNCWSDYLIPDSLLYESWGYTNVWGGVTERTTHARWPAVPDPLARTANGERVAMESFAIGVAKALGLPGFGSDAIKAADGSMHPLETAADWYLRGGANIAYAGAPVPDATEDDIHLTGVERIMPLLQATLKPEEIAKVAFVLTRGGRTEPSGSKLHGDVYAHAFKGPLMIYNELVGTSRSAITGQRHSGVPHWQPAGFQDGTPMRQVYGEAEWPLLLVSQKSVLVNAYVIGADRLRGIHPNNPVAIHPEDAAALGLRTGDHVLIRTPGGEVVATAIIRHGVMKGVVGIEHGFGHTEFGGRAHVIDGTAQVERPALRSGVNLNALGVHDPSRRLGPGLWLDPIGGTAVRQGLPARLERAPIAA</sequence>
<evidence type="ECO:0000256" key="6">
    <source>
        <dbReference type="ARBA" id="ARBA00023002"/>
    </source>
</evidence>
<dbReference type="InterPro" id="IPR050612">
    <property type="entry name" value="Prok_Mopterin_Oxidored"/>
</dbReference>
<dbReference type="PANTHER" id="PTHR43742:SF9">
    <property type="entry name" value="TETRATHIONATE REDUCTASE SUBUNIT A"/>
    <property type="match status" value="1"/>
</dbReference>
<evidence type="ECO:0000256" key="5">
    <source>
        <dbReference type="ARBA" id="ARBA00022729"/>
    </source>
</evidence>
<dbReference type="Gene3D" id="3.30.200.210">
    <property type="match status" value="1"/>
</dbReference>
<comment type="caution">
    <text evidence="10">The sequence shown here is derived from an EMBL/GenBank/DDBJ whole genome shotgun (WGS) entry which is preliminary data.</text>
</comment>
<keyword evidence="11" id="KW-1185">Reference proteome</keyword>
<gene>
    <name evidence="10" type="primary">ttrA</name>
    <name evidence="10" type="ORF">KPL78_17610</name>
</gene>
<dbReference type="InterPro" id="IPR027467">
    <property type="entry name" value="MopterinOxRdtase_cofactor_BS"/>
</dbReference>
<evidence type="ECO:0000256" key="3">
    <source>
        <dbReference type="ARBA" id="ARBA00022505"/>
    </source>
</evidence>
<reference evidence="10 11" key="1">
    <citation type="submission" date="2021-07" db="EMBL/GenBank/DDBJ databases">
        <authorList>
            <person name="So Y."/>
        </authorList>
    </citation>
    <scope>NUCLEOTIDE SEQUENCE [LARGE SCALE GENOMIC DNA]</scope>
    <source>
        <strain evidence="10 11">HJA6</strain>
    </source>
</reference>
<keyword evidence="8" id="KW-0411">Iron-sulfur</keyword>
<dbReference type="InterPro" id="IPR037946">
    <property type="entry name" value="MopB_CT_Tetrathionate"/>
</dbReference>
<dbReference type="PANTHER" id="PTHR43742">
    <property type="entry name" value="TRIMETHYLAMINE-N-OXIDE REDUCTASE"/>
    <property type="match status" value="1"/>
</dbReference>
<evidence type="ECO:0000256" key="4">
    <source>
        <dbReference type="ARBA" id="ARBA00022723"/>
    </source>
</evidence>
<keyword evidence="6" id="KW-0560">Oxidoreductase</keyword>
<evidence type="ECO:0000256" key="1">
    <source>
        <dbReference type="ARBA" id="ARBA00010312"/>
    </source>
</evidence>
<protein>
    <submittedName>
        <fullName evidence="10">Tetrathionate reductase subunit TtrA</fullName>
    </submittedName>
</protein>
<name>A0ABS7ABM6_9PROT</name>
<proteinExistence type="inferred from homology"/>
<dbReference type="InterPro" id="IPR006963">
    <property type="entry name" value="Mopterin_OxRdtase_4Fe-4S_dom"/>
</dbReference>
<dbReference type="CDD" id="cd02780">
    <property type="entry name" value="MopB_CT_Tetrathionate_Arsenate-R"/>
    <property type="match status" value="1"/>
</dbReference>
<dbReference type="PROSITE" id="PS51669">
    <property type="entry name" value="4FE4S_MOW_BIS_MGD"/>
    <property type="match status" value="1"/>
</dbReference>
<dbReference type="EMBL" id="JAHYBZ010000006">
    <property type="protein sequence ID" value="MBW6399681.1"/>
    <property type="molecule type" value="Genomic_DNA"/>
</dbReference>
<evidence type="ECO:0000313" key="11">
    <source>
        <dbReference type="Proteomes" id="UP001196565"/>
    </source>
</evidence>